<evidence type="ECO:0000256" key="7">
    <source>
        <dbReference type="ARBA" id="ARBA00023157"/>
    </source>
</evidence>
<evidence type="ECO:0000256" key="1">
    <source>
        <dbReference type="ARBA" id="ARBA00004302"/>
    </source>
</evidence>
<evidence type="ECO:0000256" key="8">
    <source>
        <dbReference type="SAM" id="MobiDB-lite"/>
    </source>
</evidence>
<feature type="domain" description="Collagen IV NC1" evidence="9">
    <location>
        <begin position="81"/>
        <end position="308"/>
    </location>
</feature>
<keyword evidence="4" id="KW-0677">Repeat</keyword>
<evidence type="ECO:0000256" key="5">
    <source>
        <dbReference type="ARBA" id="ARBA00022869"/>
    </source>
</evidence>
<dbReference type="Gene3D" id="2.170.240.10">
    <property type="entry name" value="Collagen IV, non-collagenous"/>
    <property type="match status" value="1"/>
</dbReference>
<sequence length="309" mass="32899">MGEQGEIGETGGEGPQGQAGPPGDVGEKGQAGVEEGPRGPPGDQGEEGDEGEEGPKGEQGPQGEQGPPGPVGPPGPTNYTTVLFARHFQAEEGPFECPAGTRFVYDGYSYLMGGGVDYLHSMDLGTASSCLRRFNSHPMAVCESGRACHINMRHERSYWLATLKPRSEEPLAIEEVDGRIARCVVCEAPTNVFAFHSQLGSLTPCPTTWTELWTGVSLLLHTSGSFGGGQPLSSPGSCLEHFRHSPVIECNNNAGTCHYWSDAKVYYLRSIPESTDEQFSKPLGLTLKAGEGPTVDSVSKCRVCMKVPV</sequence>
<dbReference type="GO" id="GO:0005201">
    <property type="term" value="F:extracellular matrix structural constituent"/>
    <property type="evidence" value="ECO:0007669"/>
    <property type="project" value="InterPro"/>
</dbReference>
<dbReference type="InterPro" id="IPR016187">
    <property type="entry name" value="CTDL_fold"/>
</dbReference>
<dbReference type="Pfam" id="PF01391">
    <property type="entry name" value="Collagen"/>
    <property type="match status" value="1"/>
</dbReference>
<dbReference type="SMART" id="SM00111">
    <property type="entry name" value="C4"/>
    <property type="match status" value="2"/>
</dbReference>
<proteinExistence type="predicted"/>
<evidence type="ECO:0000256" key="6">
    <source>
        <dbReference type="ARBA" id="ARBA00023119"/>
    </source>
</evidence>
<comment type="subcellular location">
    <subcellularLocation>
        <location evidence="1">Secreted</location>
        <location evidence="1">Extracellular space</location>
        <location evidence="1">Extracellular matrix</location>
        <location evidence="1">Basement membrane</location>
    </subcellularLocation>
</comment>
<dbReference type="InterPro" id="IPR036954">
    <property type="entry name" value="Collagen_IV_NC_sf"/>
</dbReference>
<feature type="compositionally biased region" description="Gly residues" evidence="8">
    <location>
        <begin position="8"/>
        <end position="17"/>
    </location>
</feature>
<evidence type="ECO:0000256" key="4">
    <source>
        <dbReference type="ARBA" id="ARBA00022737"/>
    </source>
</evidence>
<dbReference type="GO" id="GO:0005604">
    <property type="term" value="C:basement membrane"/>
    <property type="evidence" value="ECO:0007669"/>
    <property type="project" value="UniProtKB-SubCell"/>
</dbReference>
<dbReference type="PROSITE" id="PS51403">
    <property type="entry name" value="NC1_IV"/>
    <property type="match status" value="1"/>
</dbReference>
<accession>A0A5K3FFC8</accession>
<dbReference type="Pfam" id="PF01413">
    <property type="entry name" value="C4"/>
    <property type="match status" value="2"/>
</dbReference>
<organism evidence="10">
    <name type="scientific">Mesocestoides corti</name>
    <name type="common">Flatworm</name>
    <dbReference type="NCBI Taxonomy" id="53468"/>
    <lineage>
        <taxon>Eukaryota</taxon>
        <taxon>Metazoa</taxon>
        <taxon>Spiralia</taxon>
        <taxon>Lophotrochozoa</taxon>
        <taxon>Platyhelminthes</taxon>
        <taxon>Cestoda</taxon>
        <taxon>Eucestoda</taxon>
        <taxon>Cyclophyllidea</taxon>
        <taxon>Mesocestoididae</taxon>
        <taxon>Mesocestoides</taxon>
    </lineage>
</organism>
<keyword evidence="3" id="KW-0272">Extracellular matrix</keyword>
<dbReference type="PANTHER" id="PTHR24637">
    <property type="entry name" value="COLLAGEN"/>
    <property type="match status" value="1"/>
</dbReference>
<dbReference type="AlphaFoldDB" id="A0A5K3FFC8"/>
<keyword evidence="5" id="KW-0084">Basement membrane</keyword>
<dbReference type="SUPFAM" id="SSF56436">
    <property type="entry name" value="C-type lectin-like"/>
    <property type="match status" value="2"/>
</dbReference>
<name>A0A5K3FFC8_MESCO</name>
<feature type="region of interest" description="Disordered" evidence="8">
    <location>
        <begin position="1"/>
        <end position="80"/>
    </location>
</feature>
<evidence type="ECO:0000313" key="10">
    <source>
        <dbReference type="WBParaSite" id="MCU_007388-RA"/>
    </source>
</evidence>
<dbReference type="InterPro" id="IPR008160">
    <property type="entry name" value="Collagen"/>
</dbReference>
<protein>
    <submittedName>
        <fullName evidence="10">Collagen IV NC1 domain-containing protein</fullName>
    </submittedName>
</protein>
<reference evidence="10" key="1">
    <citation type="submission" date="2019-11" db="UniProtKB">
        <authorList>
            <consortium name="WormBaseParasite"/>
        </authorList>
    </citation>
    <scope>IDENTIFICATION</scope>
</reference>
<evidence type="ECO:0000256" key="3">
    <source>
        <dbReference type="ARBA" id="ARBA00022530"/>
    </source>
</evidence>
<dbReference type="WBParaSite" id="MCU_007388-RA">
    <property type="protein sequence ID" value="MCU_007388-RA"/>
    <property type="gene ID" value="MCU_007388"/>
</dbReference>
<evidence type="ECO:0000259" key="9">
    <source>
        <dbReference type="PROSITE" id="PS51403"/>
    </source>
</evidence>
<dbReference type="InterPro" id="IPR001442">
    <property type="entry name" value="Collagen_IV_NC"/>
</dbReference>
<feature type="compositionally biased region" description="Pro residues" evidence="8">
    <location>
        <begin position="67"/>
        <end position="76"/>
    </location>
</feature>
<evidence type="ECO:0000256" key="2">
    <source>
        <dbReference type="ARBA" id="ARBA00022525"/>
    </source>
</evidence>
<keyword evidence="6" id="KW-0176">Collagen</keyword>
<keyword evidence="2" id="KW-0964">Secreted</keyword>
<keyword evidence="7" id="KW-1015">Disulfide bond</keyword>
<dbReference type="GO" id="GO:0005581">
    <property type="term" value="C:collagen trimer"/>
    <property type="evidence" value="ECO:0007669"/>
    <property type="project" value="UniProtKB-KW"/>
</dbReference>